<evidence type="ECO:0000256" key="5">
    <source>
        <dbReference type="ARBA" id="ARBA00023163"/>
    </source>
</evidence>
<evidence type="ECO:0000313" key="9">
    <source>
        <dbReference type="EMBL" id="GAA2473397.1"/>
    </source>
</evidence>
<feature type="region of interest" description="Disordered" evidence="6">
    <location>
        <begin position="350"/>
        <end position="499"/>
    </location>
</feature>
<gene>
    <name evidence="9" type="ORF">GCM10009858_08400</name>
</gene>
<dbReference type="PANTHER" id="PTHR43133:SF8">
    <property type="entry name" value="RNA POLYMERASE SIGMA FACTOR HI_1459-RELATED"/>
    <property type="match status" value="1"/>
</dbReference>
<keyword evidence="2" id="KW-0805">Transcription regulation</keyword>
<protein>
    <recommendedName>
        <fullName evidence="11">RNA polymerase sigma factor, sigma-70 family</fullName>
    </recommendedName>
</protein>
<feature type="compositionally biased region" description="Pro residues" evidence="6">
    <location>
        <begin position="476"/>
        <end position="491"/>
    </location>
</feature>
<dbReference type="InterPro" id="IPR007627">
    <property type="entry name" value="RNA_pol_sigma70_r2"/>
</dbReference>
<feature type="domain" description="Putative zinc-finger" evidence="8">
    <location>
        <begin position="207"/>
        <end position="238"/>
    </location>
</feature>
<dbReference type="InterPro" id="IPR014284">
    <property type="entry name" value="RNA_pol_sigma-70_dom"/>
</dbReference>
<evidence type="ECO:0000256" key="2">
    <source>
        <dbReference type="ARBA" id="ARBA00023015"/>
    </source>
</evidence>
<dbReference type="SUPFAM" id="SSF88946">
    <property type="entry name" value="Sigma2 domain of RNA polymerase sigma factors"/>
    <property type="match status" value="1"/>
</dbReference>
<dbReference type="NCBIfam" id="TIGR02937">
    <property type="entry name" value="sigma70-ECF"/>
    <property type="match status" value="1"/>
</dbReference>
<feature type="compositionally biased region" description="Pro residues" evidence="6">
    <location>
        <begin position="448"/>
        <end position="459"/>
    </location>
</feature>
<dbReference type="EMBL" id="BAAARE010000003">
    <property type="protein sequence ID" value="GAA2473397.1"/>
    <property type="molecule type" value="Genomic_DNA"/>
</dbReference>
<evidence type="ECO:0000256" key="1">
    <source>
        <dbReference type="ARBA" id="ARBA00010641"/>
    </source>
</evidence>
<comment type="similarity">
    <text evidence="1">Belongs to the sigma-70 factor family. ECF subfamily.</text>
</comment>
<proteinExistence type="inferred from homology"/>
<evidence type="ECO:0000256" key="4">
    <source>
        <dbReference type="ARBA" id="ARBA00023125"/>
    </source>
</evidence>
<feature type="compositionally biased region" description="Polar residues" evidence="6">
    <location>
        <begin position="368"/>
        <end position="386"/>
    </location>
</feature>
<dbReference type="InterPro" id="IPR027383">
    <property type="entry name" value="Znf_put"/>
</dbReference>
<evidence type="ECO:0000313" key="10">
    <source>
        <dbReference type="Proteomes" id="UP001500730"/>
    </source>
</evidence>
<dbReference type="RefSeq" id="WP_344253261.1">
    <property type="nucleotide sequence ID" value="NZ_BAAARE010000003.1"/>
</dbReference>
<name>A0ABP5Y545_9MICO</name>
<accession>A0ABP5Y545</accession>
<dbReference type="PANTHER" id="PTHR43133">
    <property type="entry name" value="RNA POLYMERASE ECF-TYPE SIGMA FACTO"/>
    <property type="match status" value="1"/>
</dbReference>
<dbReference type="InterPro" id="IPR036388">
    <property type="entry name" value="WH-like_DNA-bd_sf"/>
</dbReference>
<dbReference type="InterPro" id="IPR013324">
    <property type="entry name" value="RNA_pol_sigma_r3/r4-like"/>
</dbReference>
<organism evidence="9 10">
    <name type="scientific">Terrabacter carboxydivorans</name>
    <dbReference type="NCBI Taxonomy" id="619730"/>
    <lineage>
        <taxon>Bacteria</taxon>
        <taxon>Bacillati</taxon>
        <taxon>Actinomycetota</taxon>
        <taxon>Actinomycetes</taxon>
        <taxon>Micrococcales</taxon>
        <taxon>Intrasporangiaceae</taxon>
        <taxon>Terrabacter</taxon>
    </lineage>
</organism>
<dbReference type="Gene3D" id="1.10.1740.10">
    <property type="match status" value="1"/>
</dbReference>
<dbReference type="InterPro" id="IPR013325">
    <property type="entry name" value="RNA_pol_sigma_r2"/>
</dbReference>
<evidence type="ECO:0008006" key="11">
    <source>
        <dbReference type="Google" id="ProtNLM"/>
    </source>
</evidence>
<comment type="caution">
    <text evidence="9">The sequence shown here is derived from an EMBL/GenBank/DDBJ whole genome shotgun (WGS) entry which is preliminary data.</text>
</comment>
<feature type="compositionally biased region" description="Low complexity" evidence="6">
    <location>
        <begin position="350"/>
        <end position="367"/>
    </location>
</feature>
<evidence type="ECO:0000259" key="7">
    <source>
        <dbReference type="Pfam" id="PF04542"/>
    </source>
</evidence>
<keyword evidence="10" id="KW-1185">Reference proteome</keyword>
<keyword evidence="5" id="KW-0804">Transcription</keyword>
<keyword evidence="4" id="KW-0238">DNA-binding</keyword>
<dbReference type="Gene3D" id="1.10.10.10">
    <property type="entry name" value="Winged helix-like DNA-binding domain superfamily/Winged helix DNA-binding domain"/>
    <property type="match status" value="1"/>
</dbReference>
<keyword evidence="3" id="KW-0731">Sigma factor</keyword>
<dbReference type="SUPFAM" id="SSF88659">
    <property type="entry name" value="Sigma3 and sigma4 domains of RNA polymerase sigma factors"/>
    <property type="match status" value="1"/>
</dbReference>
<dbReference type="InterPro" id="IPR039425">
    <property type="entry name" value="RNA_pol_sigma-70-like"/>
</dbReference>
<dbReference type="Pfam" id="PF13490">
    <property type="entry name" value="zf-HC2"/>
    <property type="match status" value="1"/>
</dbReference>
<dbReference type="Proteomes" id="UP001500730">
    <property type="component" value="Unassembled WGS sequence"/>
</dbReference>
<sequence>MSADATLWSSEAWASAPDSYLLLRTREGSAEAFGELWRRHLPAAYAVAGRHRGRSAPEDIVAEAASRVLGLIRDGRGPDENFRAYFLSAVRTVAIDQGRRDLRVVPAEADDLEELAEPHEDHLAFIAADEEGVALVRRAFAGLSERDQRVLWHTTVEGAAPRAVAPALGMTANAVSVRAMRARESLRALYLDARAERGLVGADSDECRWTVSHLGALVRGRLPKRQTERAEAHVAGCAHAAAIADDLRLLHDGFPAMLVPLVLAAGLGTSGFVSVVALFGLSGGAAATSSPPSTASGASGASGAPASGASGAGAVAQVASQVTALVAGLAVTAGVAGALALPTSSLAAPSAAPVPSASVTSPGASGANRSNANQTNGSTGRASTPVPTASPGSTVSASAVPSAAALTGTPTAGPAPAVTGSAPAVTGSAPARDTTPSGVTAGGGSSSPTPPTGSHPAPVPAGGVPSTPPTSATPTPTTPPAPTPTPAPPQPGGTAPTVSARLVSKGDPARISLTVRSQSAGSLTLRVSNASGSGALTVRNSSWSCAQAGAWAVRCSGTRGQVLLDQSGTGGVLSLVVRLTDASGHSWTETIRPT</sequence>
<feature type="compositionally biased region" description="Low complexity" evidence="6">
    <location>
        <begin position="387"/>
        <end position="426"/>
    </location>
</feature>
<evidence type="ECO:0000256" key="3">
    <source>
        <dbReference type="ARBA" id="ARBA00023082"/>
    </source>
</evidence>
<feature type="domain" description="RNA polymerase sigma-70 region 2" evidence="7">
    <location>
        <begin position="36"/>
        <end position="100"/>
    </location>
</feature>
<evidence type="ECO:0000256" key="6">
    <source>
        <dbReference type="SAM" id="MobiDB-lite"/>
    </source>
</evidence>
<evidence type="ECO:0000259" key="8">
    <source>
        <dbReference type="Pfam" id="PF13490"/>
    </source>
</evidence>
<dbReference type="Pfam" id="PF04542">
    <property type="entry name" value="Sigma70_r2"/>
    <property type="match status" value="1"/>
</dbReference>
<reference evidence="10" key="1">
    <citation type="journal article" date="2019" name="Int. J. Syst. Evol. Microbiol.">
        <title>The Global Catalogue of Microorganisms (GCM) 10K type strain sequencing project: providing services to taxonomists for standard genome sequencing and annotation.</title>
        <authorList>
            <consortium name="The Broad Institute Genomics Platform"/>
            <consortium name="The Broad Institute Genome Sequencing Center for Infectious Disease"/>
            <person name="Wu L."/>
            <person name="Ma J."/>
        </authorList>
    </citation>
    <scope>NUCLEOTIDE SEQUENCE [LARGE SCALE GENOMIC DNA]</scope>
    <source>
        <strain evidence="10">JCM 16259</strain>
    </source>
</reference>